<dbReference type="SUPFAM" id="SSF53335">
    <property type="entry name" value="S-adenosyl-L-methionine-dependent methyltransferases"/>
    <property type="match status" value="1"/>
</dbReference>
<dbReference type="RefSeq" id="WP_220335097.1">
    <property type="nucleotide sequence ID" value="NZ_JAEUAK010000005.1"/>
</dbReference>
<dbReference type="InterPro" id="IPR029063">
    <property type="entry name" value="SAM-dependent_MTases_sf"/>
</dbReference>
<gene>
    <name evidence="2" type="ORF">JNB85_14930</name>
</gene>
<dbReference type="GO" id="GO:0008168">
    <property type="term" value="F:methyltransferase activity"/>
    <property type="evidence" value="ECO:0007669"/>
    <property type="project" value="UniProtKB-KW"/>
</dbReference>
<comment type="caution">
    <text evidence="2">The sequence shown here is derived from an EMBL/GenBank/DDBJ whole genome shotgun (WGS) entry which is preliminary data.</text>
</comment>
<reference evidence="2 3" key="1">
    <citation type="journal article" date="2021" name="MBio">
        <title>Poor Competitiveness of Bradyrhizobium in Pigeon Pea Root Colonization in Indian Soils.</title>
        <authorList>
            <person name="Chalasani D."/>
            <person name="Basu A."/>
            <person name="Pullabhotla S.V.S.R.N."/>
            <person name="Jorrin B."/>
            <person name="Neal A.L."/>
            <person name="Poole P.S."/>
            <person name="Podile A.R."/>
            <person name="Tkacz A."/>
        </authorList>
    </citation>
    <scope>NUCLEOTIDE SEQUENCE [LARGE SCALE GENOMIC DNA]</scope>
    <source>
        <strain evidence="2 3">HU56</strain>
    </source>
</reference>
<evidence type="ECO:0000259" key="1">
    <source>
        <dbReference type="Pfam" id="PF08241"/>
    </source>
</evidence>
<dbReference type="Pfam" id="PF08241">
    <property type="entry name" value="Methyltransf_11"/>
    <property type="match status" value="1"/>
</dbReference>
<feature type="domain" description="Methyltransferase type 11" evidence="1">
    <location>
        <begin position="49"/>
        <end position="145"/>
    </location>
</feature>
<dbReference type="InterPro" id="IPR013216">
    <property type="entry name" value="Methyltransf_11"/>
</dbReference>
<protein>
    <submittedName>
        <fullName evidence="2">Class I SAM-dependent methyltransferase</fullName>
    </submittedName>
</protein>
<accession>A0ABS7GUW2</accession>
<organism evidence="2 3">
    <name type="scientific">Rhizobium mesosinicum</name>
    <dbReference type="NCBI Taxonomy" id="335017"/>
    <lineage>
        <taxon>Bacteria</taxon>
        <taxon>Pseudomonadati</taxon>
        <taxon>Pseudomonadota</taxon>
        <taxon>Alphaproteobacteria</taxon>
        <taxon>Hyphomicrobiales</taxon>
        <taxon>Rhizobiaceae</taxon>
        <taxon>Rhizobium/Agrobacterium group</taxon>
        <taxon>Rhizobium</taxon>
    </lineage>
</organism>
<evidence type="ECO:0000313" key="2">
    <source>
        <dbReference type="EMBL" id="MBW9053706.1"/>
    </source>
</evidence>
<dbReference type="PANTHER" id="PTHR43591">
    <property type="entry name" value="METHYLTRANSFERASE"/>
    <property type="match status" value="1"/>
</dbReference>
<dbReference type="Proteomes" id="UP000717752">
    <property type="component" value="Unassembled WGS sequence"/>
</dbReference>
<sequence>MGQVRNQAEDQQKIYQRWAPVYDRIYRGLLRDGHRTLARLAAGAGTDILEIGVGTGLVLSHYPRRSRVTGIDISEHMIAKAREKIDRHKLFHVRQLQVMDAHALAFEDKSFDAVCLPFVITLIPEPERALDECARVLRPGGEIIVASKLGDGAGLQGAIEEAVAPLARRIGWSSSFRLSRITDWAHKRDFDAIEILPVFPNGFFKVIRLKRRLPNAETDLSR</sequence>
<proteinExistence type="predicted"/>
<keyword evidence="3" id="KW-1185">Reference proteome</keyword>
<dbReference type="EMBL" id="JAEUAK010000005">
    <property type="protein sequence ID" value="MBW9053706.1"/>
    <property type="molecule type" value="Genomic_DNA"/>
</dbReference>
<dbReference type="Gene3D" id="3.40.50.150">
    <property type="entry name" value="Vaccinia Virus protein VP39"/>
    <property type="match status" value="1"/>
</dbReference>
<keyword evidence="2" id="KW-0808">Transferase</keyword>
<dbReference type="GO" id="GO:0032259">
    <property type="term" value="P:methylation"/>
    <property type="evidence" value="ECO:0007669"/>
    <property type="project" value="UniProtKB-KW"/>
</dbReference>
<name>A0ABS7GUW2_9HYPH</name>
<keyword evidence="2" id="KW-0489">Methyltransferase</keyword>
<evidence type="ECO:0000313" key="3">
    <source>
        <dbReference type="Proteomes" id="UP000717752"/>
    </source>
</evidence>
<dbReference type="PANTHER" id="PTHR43591:SF110">
    <property type="entry name" value="RHODANESE DOMAIN-CONTAINING PROTEIN"/>
    <property type="match status" value="1"/>
</dbReference>
<dbReference type="CDD" id="cd02440">
    <property type="entry name" value="AdoMet_MTases"/>
    <property type="match status" value="1"/>
</dbReference>